<reference evidence="1" key="1">
    <citation type="submission" date="2019-11" db="EMBL/GenBank/DDBJ databases">
        <title>Studies on the baculoviruses infecting the caterpillars, Spilarctia obliqua Walker (Erebidae) and Pieris brassicae Linn. (Pieridae) (Insecta: Lepidoptera).</title>
        <authorList>
            <person name="Paul S."/>
            <person name="Arumugaperumal A."/>
            <person name="Sathiya Balasingh Thangapandi E.J.J."/>
            <person name="Sarjubala Devi H."/>
            <person name="Johnson T."/>
            <person name="Maisnam S."/>
            <person name="Krishnavel S."/>
            <person name="Soman Syamala S."/>
            <person name="Ramamoorthy S."/>
            <person name="Karthikeyan R."/>
            <person name="Subburaman C."/>
            <person name="Jeyaprakash R."/>
            <person name="Azhaguchamy M."/>
            <person name="Ramaiyer V."/>
            <person name="Sivasubramaniam S."/>
        </authorList>
    </citation>
    <scope>NUCLEOTIDE SEQUENCE</scope>
    <source>
        <strain evidence="1">Manipur</strain>
    </source>
</reference>
<name>A0A7G9U8J3_9ABAC</name>
<dbReference type="EMBL" id="MN750551">
    <property type="protein sequence ID" value="QNN89424.1"/>
    <property type="molecule type" value="Genomic_DNA"/>
</dbReference>
<accession>A0A7G9U8J3</accession>
<sequence length="104" mass="11834">MNFWAAFSVCLVGYLVYSGHLNGELQEVKSILIVAYESAEKHYSGVIDEIETLKTNTLMMLSNLHNNTVRTWDAVAKTTRKLPTLTKKSTVCCQNTRRRHLSDK</sequence>
<evidence type="ECO:0000313" key="1">
    <source>
        <dbReference type="EMBL" id="QNN89424.1"/>
    </source>
</evidence>
<organism evidence="1">
    <name type="scientific">Spilarctia obliqua nucleopolyhedrovirus</name>
    <dbReference type="NCBI Taxonomy" id="1638618"/>
    <lineage>
        <taxon>Viruses</taxon>
        <taxon>Viruses incertae sedis</taxon>
        <taxon>Naldaviricetes</taxon>
        <taxon>Lefavirales</taxon>
        <taxon>Baculoviridae</taxon>
        <taxon>Alphabaculovirus</taxon>
    </lineage>
</organism>
<proteinExistence type="predicted"/>
<protein>
    <submittedName>
        <fullName evidence="1">Gp16 protein</fullName>
    </submittedName>
</protein>